<feature type="compositionally biased region" description="Pro residues" evidence="3">
    <location>
        <begin position="467"/>
        <end position="478"/>
    </location>
</feature>
<dbReference type="GO" id="GO:0003723">
    <property type="term" value="F:RNA binding"/>
    <property type="evidence" value="ECO:0007669"/>
    <property type="project" value="UniProtKB-UniRule"/>
</dbReference>
<feature type="compositionally biased region" description="Polar residues" evidence="3">
    <location>
        <begin position="108"/>
        <end position="120"/>
    </location>
</feature>
<dbReference type="InterPro" id="IPR006630">
    <property type="entry name" value="La_HTH"/>
</dbReference>
<keyword evidence="6" id="KW-1185">Reference proteome</keyword>
<feature type="compositionally biased region" description="Polar residues" evidence="3">
    <location>
        <begin position="52"/>
        <end position="73"/>
    </location>
</feature>
<evidence type="ECO:0000256" key="3">
    <source>
        <dbReference type="SAM" id="MobiDB-lite"/>
    </source>
</evidence>
<feature type="region of interest" description="Disordered" evidence="3">
    <location>
        <begin position="33"/>
        <end position="238"/>
    </location>
</feature>
<organism evidence="5 6">
    <name type="scientific">Antrodiella citrinella</name>
    <dbReference type="NCBI Taxonomy" id="2447956"/>
    <lineage>
        <taxon>Eukaryota</taxon>
        <taxon>Fungi</taxon>
        <taxon>Dikarya</taxon>
        <taxon>Basidiomycota</taxon>
        <taxon>Agaricomycotina</taxon>
        <taxon>Agaricomycetes</taxon>
        <taxon>Polyporales</taxon>
        <taxon>Steccherinaceae</taxon>
        <taxon>Antrodiella</taxon>
    </lineage>
</organism>
<accession>A0A4S4MVI5</accession>
<dbReference type="GO" id="GO:0010494">
    <property type="term" value="C:cytoplasmic stress granule"/>
    <property type="evidence" value="ECO:0007669"/>
    <property type="project" value="TreeGrafter"/>
</dbReference>
<dbReference type="Gene3D" id="1.10.10.10">
    <property type="entry name" value="Winged helix-like DNA-binding domain superfamily/Winged helix DNA-binding domain"/>
    <property type="match status" value="1"/>
</dbReference>
<evidence type="ECO:0000313" key="6">
    <source>
        <dbReference type="Proteomes" id="UP000308730"/>
    </source>
</evidence>
<dbReference type="InterPro" id="IPR045180">
    <property type="entry name" value="La_dom_prot"/>
</dbReference>
<feature type="region of interest" description="Disordered" evidence="3">
    <location>
        <begin position="622"/>
        <end position="697"/>
    </location>
</feature>
<evidence type="ECO:0000313" key="5">
    <source>
        <dbReference type="EMBL" id="THH29241.1"/>
    </source>
</evidence>
<feature type="compositionally biased region" description="Pro residues" evidence="3">
    <location>
        <begin position="79"/>
        <end position="92"/>
    </location>
</feature>
<feature type="region of interest" description="Disordered" evidence="3">
    <location>
        <begin position="251"/>
        <end position="295"/>
    </location>
</feature>
<protein>
    <recommendedName>
        <fullName evidence="4">HTH La-type RNA-binding domain-containing protein</fullName>
    </recommendedName>
</protein>
<feature type="compositionally biased region" description="Low complexity" evidence="3">
    <location>
        <begin position="622"/>
        <end position="641"/>
    </location>
</feature>
<dbReference type="InterPro" id="IPR036388">
    <property type="entry name" value="WH-like_DNA-bd_sf"/>
</dbReference>
<evidence type="ECO:0000256" key="1">
    <source>
        <dbReference type="ARBA" id="ARBA00022884"/>
    </source>
</evidence>
<feature type="domain" description="HTH La-type RNA-binding" evidence="4">
    <location>
        <begin position="529"/>
        <end position="618"/>
    </location>
</feature>
<dbReference type="InterPro" id="IPR036390">
    <property type="entry name" value="WH_DNA-bd_sf"/>
</dbReference>
<dbReference type="PROSITE" id="PS50961">
    <property type="entry name" value="HTH_LA"/>
    <property type="match status" value="1"/>
</dbReference>
<feature type="region of interest" description="Disordered" evidence="3">
    <location>
        <begin position="380"/>
        <end position="478"/>
    </location>
</feature>
<gene>
    <name evidence="5" type="ORF">EUX98_g4936</name>
</gene>
<keyword evidence="1 2" id="KW-0694">RNA-binding</keyword>
<dbReference type="Proteomes" id="UP000308730">
    <property type="component" value="Unassembled WGS sequence"/>
</dbReference>
<feature type="compositionally biased region" description="Acidic residues" evidence="3">
    <location>
        <begin position="658"/>
        <end position="674"/>
    </location>
</feature>
<dbReference type="EMBL" id="SGPM01000133">
    <property type="protein sequence ID" value="THH29241.1"/>
    <property type="molecule type" value="Genomic_DNA"/>
</dbReference>
<evidence type="ECO:0000259" key="4">
    <source>
        <dbReference type="PROSITE" id="PS50961"/>
    </source>
</evidence>
<feature type="compositionally biased region" description="Gly residues" evidence="3">
    <location>
        <begin position="422"/>
        <end position="440"/>
    </location>
</feature>
<name>A0A4S4MVI5_9APHY</name>
<dbReference type="Pfam" id="PF05383">
    <property type="entry name" value="La"/>
    <property type="match status" value="1"/>
</dbReference>
<dbReference type="CDD" id="cd07323">
    <property type="entry name" value="LAM"/>
    <property type="match status" value="1"/>
</dbReference>
<evidence type="ECO:0000256" key="2">
    <source>
        <dbReference type="PROSITE-ProRule" id="PRU00332"/>
    </source>
</evidence>
<dbReference type="AlphaFoldDB" id="A0A4S4MVI5"/>
<proteinExistence type="predicted"/>
<dbReference type="SMART" id="SM00715">
    <property type="entry name" value="LA"/>
    <property type="match status" value="1"/>
</dbReference>
<dbReference type="SUPFAM" id="SSF46785">
    <property type="entry name" value="Winged helix' DNA-binding domain"/>
    <property type="match status" value="1"/>
</dbReference>
<dbReference type="PANTHER" id="PTHR22792:SF132">
    <property type="entry name" value="LA-RELATED PROTEIN 1"/>
    <property type="match status" value="1"/>
</dbReference>
<reference evidence="5 6" key="1">
    <citation type="submission" date="2019-02" db="EMBL/GenBank/DDBJ databases">
        <title>Genome sequencing of the rare red list fungi Antrodiella citrinella (Flaviporus citrinellus).</title>
        <authorList>
            <person name="Buettner E."/>
            <person name="Kellner H."/>
        </authorList>
    </citation>
    <scope>NUCLEOTIDE SEQUENCE [LARGE SCALE GENOMIC DNA]</scope>
    <source>
        <strain evidence="5 6">DSM 108506</strain>
    </source>
</reference>
<dbReference type="GO" id="GO:0045727">
    <property type="term" value="P:positive regulation of translation"/>
    <property type="evidence" value="ECO:0007669"/>
    <property type="project" value="TreeGrafter"/>
</dbReference>
<sequence length="697" mass="75033">MPGYAGTPPYAMYHPNAFNHYQPQPYMPWAGMPQGQPSNIYPVPPQYHHSRSPSNQSGYSPASMPGASTSRDVQQADGMPPPTMMSRPPPPGQSEAVAGYREVGFFSPSPTTHAVATQGSEPDAARLGDGQARELSFGTIKRTVANKTPSPPIQEADVPEAKIAEQEEEGGEKSFPVFSIGLNAGENGPPRARSKTHPKVVGTSHERGNTAPARLEGSSQQGETSMDSTGGVTEDPVGTVKVIDLTDSVKPTWEFGTTQHDGAEDTRSTDQGAFETPTQPNGAGPVQPPPEPQSTASLIDVAAPLPSISRPPQYIPRMQVPPISVGMPNGVPPFPSHSPSALHPQSSASMVSPSGEYRMTADEWEVKNYGYGFGRVHNGAGLAPPGGRDREYSPRDYSAGKPRRGSYGGYGYDRGSSHERGGFAGRRGRGVSGGFAGRGYSGRNMARGGYPQGQSPRPPFTISQQPMAPPADPGYYAAPPPQGTTYFHPLGYDYAAYPYVPIPPTPVTALTPTSAQAAPPLPMPQSVLSFPLDPTRYYLLGQLEYYLSAQNLAQDFYLKTQMDSRGWISIPLIASFNRVKQLTVDLQLVRDVLMLSSLVEVRGDFVRMRAWQQYVLPAAPPSTVEVTSSESTSDEYTYQSYAHPEFEETGSGTSTSHDEDDDDDEDELSEEEVEFVMGKDQGSWTPERKVPVTATAT</sequence>
<feature type="compositionally biased region" description="Polar residues" evidence="3">
    <location>
        <begin position="217"/>
        <end position="231"/>
    </location>
</feature>
<dbReference type="GO" id="GO:0005829">
    <property type="term" value="C:cytosol"/>
    <property type="evidence" value="ECO:0007669"/>
    <property type="project" value="TreeGrafter"/>
</dbReference>
<comment type="caution">
    <text evidence="5">The sequence shown here is derived from an EMBL/GenBank/DDBJ whole genome shotgun (WGS) entry which is preliminary data.</text>
</comment>
<dbReference type="OrthoDB" id="340227at2759"/>
<dbReference type="PANTHER" id="PTHR22792">
    <property type="entry name" value="LUPUS LA PROTEIN-RELATED"/>
    <property type="match status" value="1"/>
</dbReference>